<comment type="caution">
    <text evidence="1">The sequence shown here is derived from an EMBL/GenBank/DDBJ whole genome shotgun (WGS) entry which is preliminary data.</text>
</comment>
<gene>
    <name evidence="1" type="ORF">F5148DRAFT_1205370</name>
</gene>
<reference evidence="1" key="1">
    <citation type="submission" date="2021-03" db="EMBL/GenBank/DDBJ databases">
        <title>Evolutionary priming and transition to the ectomycorrhizal habit in an iconic lineage of mushroom-forming fungi: is preadaptation a requirement?</title>
        <authorList>
            <consortium name="DOE Joint Genome Institute"/>
            <person name="Looney B.P."/>
            <person name="Miyauchi S."/>
            <person name="Morin E."/>
            <person name="Drula E."/>
            <person name="Courty P.E."/>
            <person name="Chicoki N."/>
            <person name="Fauchery L."/>
            <person name="Kohler A."/>
            <person name="Kuo A."/>
            <person name="LaButti K."/>
            <person name="Pangilinan J."/>
            <person name="Lipzen A."/>
            <person name="Riley R."/>
            <person name="Andreopoulos W."/>
            <person name="He G."/>
            <person name="Johnson J."/>
            <person name="Barry K.W."/>
            <person name="Grigoriev I.V."/>
            <person name="Nagy L."/>
            <person name="Hibbett D."/>
            <person name="Henrissat B."/>
            <person name="Matheny P.B."/>
            <person name="Labbe J."/>
            <person name="Martin A.F."/>
        </authorList>
    </citation>
    <scope>NUCLEOTIDE SEQUENCE</scope>
    <source>
        <strain evidence="1">BPL698</strain>
    </source>
</reference>
<accession>A0ACC0U7D1</accession>
<dbReference type="EMBL" id="JAGFNK010000126">
    <property type="protein sequence ID" value="KAI9507412.1"/>
    <property type="molecule type" value="Genomic_DNA"/>
</dbReference>
<name>A0ACC0U7D1_9AGAM</name>
<protein>
    <submittedName>
        <fullName evidence="1">Uncharacterized protein</fullName>
    </submittedName>
</protein>
<proteinExistence type="predicted"/>
<keyword evidence="2" id="KW-1185">Reference proteome</keyword>
<sequence>MSRLRLSPTPTPPPSTRQLRVVAAGTLFLTHRLSLHAHPGPTQTVRAHEYARSRGGSAPTVLSVLSQLHADKCWLVASLGGAQEARALASELEEEGVSTRYCKVWEGASVPSAWILHADNTNTQSVINHNPLPDIPHEEFVSLLGPLLVPDHYPTPELPLASPPLSPTPLSPTSGPPFEWIHFEGRSVKTTLSNLQGLDGLARERRWRSQCVFSVDVGRRAKQGIEALIPHADVVFLNRHYAQAQSSAYANAPRAFLLALTRLAPPHALLVAYWGVDGAAVLSVPTREYFQSSGWTGPPTPVGAATLSPSSVSPSANTTPSGQRHHHALNGVAEAESVRSGSGFWAAGHDSSHGSSAFSATQLRQLSGQSAVSAASVTGEAQGDDSGDDSDGTEIAAGSSTDGPVLPRGKPAGQQPQQELQEQQHQQQDEKVQAERTDDVGAQDAFIAGMIFALTRRDAQRSDGGRWKLDECLRFATEFAGRKARRRTWDGLREEMAQAGWFDG</sequence>
<evidence type="ECO:0000313" key="2">
    <source>
        <dbReference type="Proteomes" id="UP001207468"/>
    </source>
</evidence>
<dbReference type="Proteomes" id="UP001207468">
    <property type="component" value="Unassembled WGS sequence"/>
</dbReference>
<organism evidence="1 2">
    <name type="scientific">Russula earlei</name>
    <dbReference type="NCBI Taxonomy" id="71964"/>
    <lineage>
        <taxon>Eukaryota</taxon>
        <taxon>Fungi</taxon>
        <taxon>Dikarya</taxon>
        <taxon>Basidiomycota</taxon>
        <taxon>Agaricomycotina</taxon>
        <taxon>Agaricomycetes</taxon>
        <taxon>Russulales</taxon>
        <taxon>Russulaceae</taxon>
        <taxon>Russula</taxon>
    </lineage>
</organism>
<evidence type="ECO:0000313" key="1">
    <source>
        <dbReference type="EMBL" id="KAI9507412.1"/>
    </source>
</evidence>